<dbReference type="AlphaFoldDB" id="A0A4Y2NH37"/>
<dbReference type="EMBL" id="BGPR01127772">
    <property type="protein sequence ID" value="GBN37999.1"/>
    <property type="molecule type" value="Genomic_DNA"/>
</dbReference>
<dbReference type="Proteomes" id="UP000499080">
    <property type="component" value="Unassembled WGS sequence"/>
</dbReference>
<reference evidence="1 2" key="1">
    <citation type="journal article" date="2019" name="Sci. Rep.">
        <title>Orb-weaving spider Araneus ventricosus genome elucidates the spidroin gene catalogue.</title>
        <authorList>
            <person name="Kono N."/>
            <person name="Nakamura H."/>
            <person name="Ohtoshi R."/>
            <person name="Moran D.A.P."/>
            <person name="Shinohara A."/>
            <person name="Yoshida Y."/>
            <person name="Fujiwara M."/>
            <person name="Mori M."/>
            <person name="Tomita M."/>
            <person name="Arakawa K."/>
        </authorList>
    </citation>
    <scope>NUCLEOTIDE SEQUENCE [LARGE SCALE GENOMIC DNA]</scope>
</reference>
<name>A0A4Y2NH37_ARAVE</name>
<feature type="non-terminal residue" evidence="1">
    <location>
        <position position="216"/>
    </location>
</feature>
<organism evidence="1 2">
    <name type="scientific">Araneus ventricosus</name>
    <name type="common">Orbweaver spider</name>
    <name type="synonym">Epeira ventricosa</name>
    <dbReference type="NCBI Taxonomy" id="182803"/>
    <lineage>
        <taxon>Eukaryota</taxon>
        <taxon>Metazoa</taxon>
        <taxon>Ecdysozoa</taxon>
        <taxon>Arthropoda</taxon>
        <taxon>Chelicerata</taxon>
        <taxon>Arachnida</taxon>
        <taxon>Araneae</taxon>
        <taxon>Araneomorphae</taxon>
        <taxon>Entelegynae</taxon>
        <taxon>Araneoidea</taxon>
        <taxon>Araneidae</taxon>
        <taxon>Araneus</taxon>
    </lineage>
</organism>
<gene>
    <name evidence="1" type="ORF">AVEN_114038_1</name>
</gene>
<sequence>MSDLTLYESCLRKVAINLIGGIYKSCEENPFSVMPSKFVNDLMSAALDLQRADGLRADDLEQLLTSGKLRELRIFEKYVNAEQLKTIRKVLHFLKSGCQELEILHLTGEFGNQVKPVKHLRSHVSEALRQLFINTPNLKDIHCCFRFDLRALRNCKNLRSVKLHFRPRQHWYEFLAKENAHFQPHKYLEFFTVCPLKESKPIPYADVVVILRFCPA</sequence>
<accession>A0A4Y2NH37</accession>
<keyword evidence="2" id="KW-1185">Reference proteome</keyword>
<comment type="caution">
    <text evidence="1">The sequence shown here is derived from an EMBL/GenBank/DDBJ whole genome shotgun (WGS) entry which is preliminary data.</text>
</comment>
<evidence type="ECO:0000313" key="1">
    <source>
        <dbReference type="EMBL" id="GBN37999.1"/>
    </source>
</evidence>
<protein>
    <submittedName>
        <fullName evidence="1">Uncharacterized protein</fullName>
    </submittedName>
</protein>
<proteinExistence type="predicted"/>
<evidence type="ECO:0000313" key="2">
    <source>
        <dbReference type="Proteomes" id="UP000499080"/>
    </source>
</evidence>